<dbReference type="STRING" id="926561.GCA_000379025_02357"/>
<organism evidence="4 5">
    <name type="scientific">Orenia marismortui</name>
    <dbReference type="NCBI Taxonomy" id="46469"/>
    <lineage>
        <taxon>Bacteria</taxon>
        <taxon>Bacillati</taxon>
        <taxon>Bacillota</taxon>
        <taxon>Clostridia</taxon>
        <taxon>Halanaerobiales</taxon>
        <taxon>Halobacteroidaceae</taxon>
        <taxon>Orenia</taxon>
    </lineage>
</organism>
<comment type="caution">
    <text evidence="4">The sequence shown here is derived from an EMBL/GenBank/DDBJ whole genome shotgun (WGS) entry which is preliminary data.</text>
</comment>
<dbReference type="EMBL" id="SOEG01000027">
    <property type="protein sequence ID" value="TDX48439.1"/>
    <property type="molecule type" value="Genomic_DNA"/>
</dbReference>
<feature type="transmembrane region" description="Helical" evidence="3">
    <location>
        <begin position="330"/>
        <end position="349"/>
    </location>
</feature>
<dbReference type="AlphaFoldDB" id="A0A4R8GRI0"/>
<dbReference type="PIRSF" id="PIRSF005690">
    <property type="entry name" value="GerBA"/>
    <property type="match status" value="1"/>
</dbReference>
<dbReference type="InterPro" id="IPR004995">
    <property type="entry name" value="Spore_Ger"/>
</dbReference>
<protein>
    <submittedName>
        <fullName evidence="4">Spore germination protein KA</fullName>
    </submittedName>
</protein>
<feature type="transmembrane region" description="Helical" evidence="3">
    <location>
        <begin position="455"/>
        <end position="478"/>
    </location>
</feature>
<evidence type="ECO:0000256" key="2">
    <source>
        <dbReference type="ARBA" id="ARBA00023136"/>
    </source>
</evidence>
<keyword evidence="5" id="KW-1185">Reference proteome</keyword>
<dbReference type="Pfam" id="PF03323">
    <property type="entry name" value="GerA"/>
    <property type="match status" value="1"/>
</dbReference>
<evidence type="ECO:0000256" key="3">
    <source>
        <dbReference type="SAM" id="Phobius"/>
    </source>
</evidence>
<comment type="similarity">
    <text evidence="1">Belongs to the GerABKA family.</text>
</comment>
<dbReference type="Proteomes" id="UP000295832">
    <property type="component" value="Unassembled WGS sequence"/>
</dbReference>
<sequence>MSKKIKRPLTIEEKKRKDEQEDLKALKKKYQKGIDINNVNLKSSLEENLTYIKGVFNKVSDLDIRRFILGDQLQLDSALVYIEGIVNQQFINDTILKELMIISRNQELKKLSRNQGLIELLPNSLLTIGVVEKVDNFGKIIENIFSGHVILLLDEYDLALSLPIPARESRNVKEPETETVVRGPREGFVENIDTNLSLIRARIKTPDLKLEAIKLGRVSKTAINIAYIEGTAPDDLIAEVQNRLKRIDIDMINESGIIEQLIEDDPFSPFPQIANTERPDGLAAALNEGRVGVIIDGTPFVLIVPSVFSHFLQSNEDYYQRFFFASFARLLRFFAFLTALLGPSIYIAITTFHQEMIPTKLLLSIVASRAGVPFPALVEALIMEISFEALREAGLRLPKQVGQAVSIVGALVVGQAAVEAGLVSQAMVIVVALTGIASFMIPAYNFALGVRLIRFGVMFLAASWGMFGITFAVLFLLIHLCSLRTFGVPYLSPFTPTDWDGLKDTIIKVPEWFKNNRPSYLVKTDQQRIRSNVKPSPAKGDDENE</sequence>
<evidence type="ECO:0000313" key="5">
    <source>
        <dbReference type="Proteomes" id="UP000295832"/>
    </source>
</evidence>
<dbReference type="RefSeq" id="WP_134117979.1">
    <property type="nucleotide sequence ID" value="NZ_SOEG01000027.1"/>
</dbReference>
<dbReference type="GO" id="GO:0016020">
    <property type="term" value="C:membrane"/>
    <property type="evidence" value="ECO:0007669"/>
    <property type="project" value="InterPro"/>
</dbReference>
<reference evidence="4 5" key="1">
    <citation type="submission" date="2019-03" db="EMBL/GenBank/DDBJ databases">
        <title>Subsurface microbial communities from deep shales in Ohio and West Virginia, USA.</title>
        <authorList>
            <person name="Wrighton K."/>
        </authorList>
    </citation>
    <scope>NUCLEOTIDE SEQUENCE [LARGE SCALE GENOMIC DNA]</scope>
    <source>
        <strain evidence="4 5">MSL 6dP</strain>
    </source>
</reference>
<proteinExistence type="inferred from homology"/>
<evidence type="ECO:0000256" key="1">
    <source>
        <dbReference type="ARBA" id="ARBA00005278"/>
    </source>
</evidence>
<keyword evidence="3" id="KW-0812">Transmembrane</keyword>
<keyword evidence="3" id="KW-1133">Transmembrane helix</keyword>
<dbReference type="GO" id="GO:0009847">
    <property type="term" value="P:spore germination"/>
    <property type="evidence" value="ECO:0007669"/>
    <property type="project" value="InterPro"/>
</dbReference>
<feature type="transmembrane region" description="Helical" evidence="3">
    <location>
        <begin position="428"/>
        <end position="448"/>
    </location>
</feature>
<dbReference type="PANTHER" id="PTHR22550">
    <property type="entry name" value="SPORE GERMINATION PROTEIN"/>
    <property type="match status" value="1"/>
</dbReference>
<name>A0A4R8GRI0_9FIRM</name>
<keyword evidence="2 3" id="KW-0472">Membrane</keyword>
<accession>A0A4R8GRI0</accession>
<dbReference type="InterPro" id="IPR050768">
    <property type="entry name" value="UPF0353/GerABKA_families"/>
</dbReference>
<gene>
    <name evidence="4" type="ORF">C7959_1278</name>
</gene>
<evidence type="ECO:0000313" key="4">
    <source>
        <dbReference type="EMBL" id="TDX48439.1"/>
    </source>
</evidence>
<dbReference type="PANTHER" id="PTHR22550:SF5">
    <property type="entry name" value="LEUCINE ZIPPER PROTEIN 4"/>
    <property type="match status" value="1"/>
</dbReference>